<dbReference type="InterPro" id="IPR022085">
    <property type="entry name" value="OpdG"/>
</dbReference>
<protein>
    <submittedName>
        <fullName evidence="1">Uncharacterized protein</fullName>
    </submittedName>
</protein>
<sequence length="311" mass="35845">MASEIPASPTLDPQLFEDWDDEDDIRWKSPLDSLIKGTQTPLQVAQQIDTLLRAETFSRLQQLIDYANSHDLTPEDRESGDCWGGLYPPNAGALAQDQVIRSWCRVCEAFSPYSEGQNRLVELLEQLRQLPRWMAPETHPDENGDVVESEFWAFGRKWIGLENEFRKHHAGGVKPYYYRDLAAHNRWRNFQHAMARITAIGLIYCAPWNALSDLVIASDPGCKANLEYDIVAAAQWLVWPVECRYVYGECLKKETTEHYWEPWSKEKWRQWKLEFGRVGNCAGYDEKTRSVARQALSRMRDVEGSEGSGND</sequence>
<evidence type="ECO:0000313" key="2">
    <source>
        <dbReference type="Proteomes" id="UP000822688"/>
    </source>
</evidence>
<organism evidence="1 2">
    <name type="scientific">Ceratodon purpureus</name>
    <name type="common">Fire moss</name>
    <name type="synonym">Dicranum purpureum</name>
    <dbReference type="NCBI Taxonomy" id="3225"/>
    <lineage>
        <taxon>Eukaryota</taxon>
        <taxon>Viridiplantae</taxon>
        <taxon>Streptophyta</taxon>
        <taxon>Embryophyta</taxon>
        <taxon>Bryophyta</taxon>
        <taxon>Bryophytina</taxon>
        <taxon>Bryopsida</taxon>
        <taxon>Dicranidae</taxon>
        <taxon>Pseudoditrichales</taxon>
        <taxon>Ditrichaceae</taxon>
        <taxon>Ceratodon</taxon>
    </lineage>
</organism>
<dbReference type="Proteomes" id="UP000822688">
    <property type="component" value="Chromosome 1"/>
</dbReference>
<dbReference type="EMBL" id="CM026421">
    <property type="protein sequence ID" value="KAG0592963.1"/>
    <property type="molecule type" value="Genomic_DNA"/>
</dbReference>
<proteinExistence type="predicted"/>
<gene>
    <name evidence="1" type="ORF">KC19_1G293900</name>
</gene>
<dbReference type="Pfam" id="PF12311">
    <property type="entry name" value="DUF3632"/>
    <property type="match status" value="1"/>
</dbReference>
<evidence type="ECO:0000313" key="1">
    <source>
        <dbReference type="EMBL" id="KAG0592963.1"/>
    </source>
</evidence>
<keyword evidence="2" id="KW-1185">Reference proteome</keyword>
<name>A0A8T0JD67_CERPU</name>
<comment type="caution">
    <text evidence="1">The sequence shown here is derived from an EMBL/GenBank/DDBJ whole genome shotgun (WGS) entry which is preliminary data.</text>
</comment>
<dbReference type="AlphaFoldDB" id="A0A8T0JD67"/>
<accession>A0A8T0JD67</accession>
<reference evidence="1" key="1">
    <citation type="submission" date="2020-06" db="EMBL/GenBank/DDBJ databases">
        <title>WGS assembly of Ceratodon purpureus strain R40.</title>
        <authorList>
            <person name="Carey S.B."/>
            <person name="Jenkins J."/>
            <person name="Shu S."/>
            <person name="Lovell J.T."/>
            <person name="Sreedasyam A."/>
            <person name="Maumus F."/>
            <person name="Tiley G.P."/>
            <person name="Fernandez-Pozo N."/>
            <person name="Barry K."/>
            <person name="Chen C."/>
            <person name="Wang M."/>
            <person name="Lipzen A."/>
            <person name="Daum C."/>
            <person name="Saski C.A."/>
            <person name="Payton A.C."/>
            <person name="Mcbreen J.C."/>
            <person name="Conrad R.E."/>
            <person name="Kollar L.M."/>
            <person name="Olsson S."/>
            <person name="Huttunen S."/>
            <person name="Landis J.B."/>
            <person name="Wickett N.J."/>
            <person name="Johnson M.G."/>
            <person name="Rensing S.A."/>
            <person name="Grimwood J."/>
            <person name="Schmutz J."/>
            <person name="Mcdaniel S.F."/>
        </authorList>
    </citation>
    <scope>NUCLEOTIDE SEQUENCE</scope>
    <source>
        <strain evidence="1">R40</strain>
    </source>
</reference>